<dbReference type="PANTHER" id="PTHR42693:SF53">
    <property type="entry name" value="ENDO-4-O-SULFATASE"/>
    <property type="match status" value="1"/>
</dbReference>
<reference evidence="4 5" key="2">
    <citation type="journal article" date="2016" name="ISME J.">
        <title>Characterization of the first cultured representative of Verrucomicrobia subdivision 5 indicates the proposal of a novel phylum.</title>
        <authorList>
            <person name="Spring S."/>
            <person name="Bunk B."/>
            <person name="Sproer C."/>
            <person name="Schumann P."/>
            <person name="Rohde M."/>
            <person name="Tindall B.J."/>
            <person name="Klenk H.P."/>
        </authorList>
    </citation>
    <scope>NUCLEOTIDE SEQUENCE [LARGE SCALE GENOMIC DNA]</scope>
    <source>
        <strain evidence="4 5">L21-Fru-AB</strain>
    </source>
</reference>
<dbReference type="EC" id="3.1.6.1" evidence="4"/>
<dbReference type="Gene3D" id="3.40.720.10">
    <property type="entry name" value="Alkaline Phosphatase, subunit A"/>
    <property type="match status" value="1"/>
</dbReference>
<evidence type="ECO:0000256" key="2">
    <source>
        <dbReference type="ARBA" id="ARBA00022801"/>
    </source>
</evidence>
<reference evidence="5" key="1">
    <citation type="submission" date="2015-02" db="EMBL/GenBank/DDBJ databases">
        <title>Description and complete genome sequence of the first cultured representative of the subdivision 5 of the Verrucomicrobia phylum.</title>
        <authorList>
            <person name="Spring S."/>
            <person name="Bunk B."/>
            <person name="Sproer C."/>
            <person name="Klenk H.-P."/>
        </authorList>
    </citation>
    <scope>NUCLEOTIDE SEQUENCE [LARGE SCALE GENOMIC DNA]</scope>
    <source>
        <strain evidence="5">L21-Fru-AB</strain>
    </source>
</reference>
<evidence type="ECO:0000259" key="3">
    <source>
        <dbReference type="Pfam" id="PF00884"/>
    </source>
</evidence>
<dbReference type="GO" id="GO:0004065">
    <property type="term" value="F:arylsulfatase activity"/>
    <property type="evidence" value="ECO:0007669"/>
    <property type="project" value="UniProtKB-EC"/>
</dbReference>
<sequence>MKLKRWTILLLGWLGVTASLRAERPNVVIMIADDAGWGDYSSSGNESVRTPHIDSLARDGVRLDRYFVQPACAPTRAELLTGRCALRSGVGGVSGGNERIDPAEKTIADCFRSAGYATGIFGKWHNGAQWPYVPAARGFEESRCFMHGQGETYYDEVFEDERGTQVKSRGYIDEVSTQNAIEFIRRHRDEPFFCVLPFALPHKPWIVKPKDWARWKDRKIPQDGNRPNQEDKDATRAAMAMLENQDANVGCVLEALDALGLEENTVVIYFSDNGPNEWRWNGAMKGIKGWAEEGGVRSICHVRYPAAFPSGRTVEEITSVLDWLPTLTALAEIPRVGDRPLDGRNILPLLTGEMEGPWPDRNLYCWWHGGASVRTQHYRLGSDGGLYDMRGDPLQTTDIAAQEPERAAGLKRALEAWKSQMPLFQPGYEKPPFGVGYPEFPITRLDASEGIGRGGIPRSGAAPNNSWFDWEHPDREIYWPVEVQTAGRYHVQIDYTCPEEDVGSLIEVSFKTCALTNRLSVAHDPPCIDDDTVPRSRRISGYKEFREWDFGVMDLPAGRDALRIRALEVPGDSVMDVRRITLTLMPR</sequence>
<evidence type="ECO:0000313" key="4">
    <source>
        <dbReference type="EMBL" id="AKJ64196.1"/>
    </source>
</evidence>
<dbReference type="OrthoDB" id="9783154at2"/>
<dbReference type="SUPFAM" id="SSF53649">
    <property type="entry name" value="Alkaline phosphatase-like"/>
    <property type="match status" value="1"/>
</dbReference>
<dbReference type="PATRIC" id="fig|1609981.3.peg.977"/>
<proteinExistence type="inferred from homology"/>
<name>A0A0G3ECF9_9BACT</name>
<dbReference type="PANTHER" id="PTHR42693">
    <property type="entry name" value="ARYLSULFATASE FAMILY MEMBER"/>
    <property type="match status" value="1"/>
</dbReference>
<protein>
    <submittedName>
        <fullName evidence="4">Arylsulfatase</fullName>
        <ecNumber evidence="4">3.1.6.1</ecNumber>
    </submittedName>
</protein>
<accession>A0A0G3ECF9</accession>
<evidence type="ECO:0000313" key="5">
    <source>
        <dbReference type="Proteomes" id="UP000035268"/>
    </source>
</evidence>
<dbReference type="InterPro" id="IPR017850">
    <property type="entry name" value="Alkaline_phosphatase_core_sf"/>
</dbReference>
<feature type="domain" description="Sulfatase N-terminal" evidence="3">
    <location>
        <begin position="25"/>
        <end position="332"/>
    </location>
</feature>
<organism evidence="4 5">
    <name type="scientific">Kiritimatiella glycovorans</name>
    <dbReference type="NCBI Taxonomy" id="1307763"/>
    <lineage>
        <taxon>Bacteria</taxon>
        <taxon>Pseudomonadati</taxon>
        <taxon>Kiritimatiellota</taxon>
        <taxon>Kiritimatiellia</taxon>
        <taxon>Kiritimatiellales</taxon>
        <taxon>Kiritimatiellaceae</taxon>
        <taxon>Kiritimatiella</taxon>
    </lineage>
</organism>
<keyword evidence="2 4" id="KW-0378">Hydrolase</keyword>
<gene>
    <name evidence="4" type="primary">atsA_16</name>
    <name evidence="4" type="ORF">L21SP4_00934</name>
</gene>
<comment type="similarity">
    <text evidence="1">Belongs to the sulfatase family.</text>
</comment>
<dbReference type="KEGG" id="vbl:L21SP4_00934"/>
<dbReference type="STRING" id="1307763.L21SP4_00934"/>
<keyword evidence="5" id="KW-1185">Reference proteome</keyword>
<evidence type="ECO:0000256" key="1">
    <source>
        <dbReference type="ARBA" id="ARBA00008779"/>
    </source>
</evidence>
<dbReference type="InterPro" id="IPR050738">
    <property type="entry name" value="Sulfatase"/>
</dbReference>
<dbReference type="Proteomes" id="UP000035268">
    <property type="component" value="Chromosome"/>
</dbReference>
<dbReference type="AlphaFoldDB" id="A0A0G3ECF9"/>
<dbReference type="RefSeq" id="WP_052881550.1">
    <property type="nucleotide sequence ID" value="NZ_CP010904.1"/>
</dbReference>
<dbReference type="InterPro" id="IPR000917">
    <property type="entry name" value="Sulfatase_N"/>
</dbReference>
<dbReference type="EMBL" id="CP010904">
    <property type="protein sequence ID" value="AKJ64196.1"/>
    <property type="molecule type" value="Genomic_DNA"/>
</dbReference>
<dbReference type="Pfam" id="PF00884">
    <property type="entry name" value="Sulfatase"/>
    <property type="match status" value="1"/>
</dbReference>